<dbReference type="RefSeq" id="WP_191317862.1">
    <property type="nucleotide sequence ID" value="NZ_BNCG01000001.1"/>
</dbReference>
<comment type="caution">
    <text evidence="1">The sequence shown here is derived from an EMBL/GenBank/DDBJ whole genome shotgun (WGS) entry which is preliminary data.</text>
</comment>
<proteinExistence type="predicted"/>
<dbReference type="EMBL" id="JBHRYC010000050">
    <property type="protein sequence ID" value="MFC3637860.1"/>
    <property type="molecule type" value="Genomic_DNA"/>
</dbReference>
<dbReference type="Proteomes" id="UP001595704">
    <property type="component" value="Unassembled WGS sequence"/>
</dbReference>
<evidence type="ECO:0000313" key="2">
    <source>
        <dbReference type="Proteomes" id="UP001595704"/>
    </source>
</evidence>
<accession>A0ABV7UGM9</accession>
<reference evidence="2" key="1">
    <citation type="journal article" date="2019" name="Int. J. Syst. Evol. Microbiol.">
        <title>The Global Catalogue of Microorganisms (GCM) 10K type strain sequencing project: providing services to taxonomists for standard genome sequencing and annotation.</title>
        <authorList>
            <consortium name="The Broad Institute Genomics Platform"/>
            <consortium name="The Broad Institute Genome Sequencing Center for Infectious Disease"/>
            <person name="Wu L."/>
            <person name="Ma J."/>
        </authorList>
    </citation>
    <scope>NUCLEOTIDE SEQUENCE [LARGE SCALE GENOMIC DNA]</scope>
    <source>
        <strain evidence="2">KCTC 42282</strain>
    </source>
</reference>
<sequence length="126" mass="12361">MTCSGGYINSGYTAPPNTGITINVLQDAALAGTVEVQGAGDTTVNNAGALQGAPALVFGGVAGATKTLNNTGTLNSGVVGSGDGAIIINQNGVFNSGGIVITGSGTNTLNVFEGRSVRAVFERLES</sequence>
<keyword evidence="2" id="KW-1185">Reference proteome</keyword>
<evidence type="ECO:0000313" key="1">
    <source>
        <dbReference type="EMBL" id="MFC3637860.1"/>
    </source>
</evidence>
<gene>
    <name evidence="1" type="ORF">ACFONL_10805</name>
</gene>
<protein>
    <recommendedName>
        <fullName evidence="3">Autotransporter-associated beta strand protein</fullName>
    </recommendedName>
</protein>
<organism evidence="1 2">
    <name type="scientific">Camelimonas fluminis</name>
    <dbReference type="NCBI Taxonomy" id="1576911"/>
    <lineage>
        <taxon>Bacteria</taxon>
        <taxon>Pseudomonadati</taxon>
        <taxon>Pseudomonadota</taxon>
        <taxon>Alphaproteobacteria</taxon>
        <taxon>Hyphomicrobiales</taxon>
        <taxon>Chelatococcaceae</taxon>
        <taxon>Camelimonas</taxon>
    </lineage>
</organism>
<evidence type="ECO:0008006" key="3">
    <source>
        <dbReference type="Google" id="ProtNLM"/>
    </source>
</evidence>
<name>A0ABV7UGM9_9HYPH</name>